<protein>
    <recommendedName>
        <fullName evidence="5">Retrotransposon gag domain-containing protein</fullName>
    </recommendedName>
</protein>
<name>A0A6G1HJ91_9PEZI</name>
<feature type="region of interest" description="Disordered" evidence="2">
    <location>
        <begin position="194"/>
        <end position="231"/>
    </location>
</feature>
<evidence type="ECO:0000256" key="1">
    <source>
        <dbReference type="SAM" id="Coils"/>
    </source>
</evidence>
<keyword evidence="1" id="KW-0175">Coiled coil</keyword>
<dbReference type="OrthoDB" id="5428898at2759"/>
<dbReference type="AlphaFoldDB" id="A0A6G1HJ91"/>
<dbReference type="EMBL" id="ML996709">
    <property type="protein sequence ID" value="KAF2395961.1"/>
    <property type="molecule type" value="Genomic_DNA"/>
</dbReference>
<evidence type="ECO:0000256" key="2">
    <source>
        <dbReference type="SAM" id="MobiDB-lite"/>
    </source>
</evidence>
<evidence type="ECO:0000313" key="3">
    <source>
        <dbReference type="EMBL" id="KAF2395961.1"/>
    </source>
</evidence>
<feature type="compositionally biased region" description="Polar residues" evidence="2">
    <location>
        <begin position="438"/>
        <end position="450"/>
    </location>
</feature>
<organism evidence="3 4">
    <name type="scientific">Trichodelitschia bisporula</name>
    <dbReference type="NCBI Taxonomy" id="703511"/>
    <lineage>
        <taxon>Eukaryota</taxon>
        <taxon>Fungi</taxon>
        <taxon>Dikarya</taxon>
        <taxon>Ascomycota</taxon>
        <taxon>Pezizomycotina</taxon>
        <taxon>Dothideomycetes</taxon>
        <taxon>Dothideomycetes incertae sedis</taxon>
        <taxon>Phaeotrichales</taxon>
        <taxon>Phaeotrichaceae</taxon>
        <taxon>Trichodelitschia</taxon>
    </lineage>
</organism>
<sequence>MDTDMPDAAATAAPQGGDGNRPVNTGEQAVVIPSIAITKDQEETVIILTDERGSLEAKHGSALRTSVHANPTRWFQAIVSTSQREAELLEKAKATKRSYDDAIIQLNRLTVKNDDLDVTCDEHATKLSSKKRELEIALADVARLRKQRDDFRAKVSAAEEEVKMLKEASKKASEQSFADNRHLQPEYLDFMSDEDRLTPDMPLRPKPRGRSRSPGLRAPVMRQRSRTRSSQSLNVRTYVHNYPDAPKFSGTDKEDNYLQWKMQVQSKWNMTGDAYESTWARINYLRDRCKGAAFQLICDRADPYGKNPYTSVDQVWADLDKYFKPENEEMTARNKVAEASFAMQPGEDINDFVLRFTETIRPLDYSDAGKAHLFYTNLVRALRLKLSDGHDLPPFVDLLIRAKNLFTQLEGVYGKGKVGITETQRPKKGEDEKPKGNRQAQGSGGSTTPNLRIPHRPTALFGALKDQNRCIRCGEVGHEHTEKEKCPLFGKAAKTNAEMTVIVASTDEVKPSGN</sequence>
<keyword evidence="4" id="KW-1185">Reference proteome</keyword>
<feature type="compositionally biased region" description="Basic and acidic residues" evidence="2">
    <location>
        <begin position="424"/>
        <end position="435"/>
    </location>
</feature>
<feature type="region of interest" description="Disordered" evidence="2">
    <location>
        <begin position="420"/>
        <end position="454"/>
    </location>
</feature>
<gene>
    <name evidence="3" type="ORF">EJ06DRAFT_560219</name>
</gene>
<proteinExistence type="predicted"/>
<feature type="coiled-coil region" evidence="1">
    <location>
        <begin position="127"/>
        <end position="175"/>
    </location>
</feature>
<reference evidence="3" key="1">
    <citation type="journal article" date="2020" name="Stud. Mycol.">
        <title>101 Dothideomycetes genomes: a test case for predicting lifestyles and emergence of pathogens.</title>
        <authorList>
            <person name="Haridas S."/>
            <person name="Albert R."/>
            <person name="Binder M."/>
            <person name="Bloem J."/>
            <person name="Labutti K."/>
            <person name="Salamov A."/>
            <person name="Andreopoulos B."/>
            <person name="Baker S."/>
            <person name="Barry K."/>
            <person name="Bills G."/>
            <person name="Bluhm B."/>
            <person name="Cannon C."/>
            <person name="Castanera R."/>
            <person name="Culley D."/>
            <person name="Daum C."/>
            <person name="Ezra D."/>
            <person name="Gonzalez J."/>
            <person name="Henrissat B."/>
            <person name="Kuo A."/>
            <person name="Liang C."/>
            <person name="Lipzen A."/>
            <person name="Lutzoni F."/>
            <person name="Magnuson J."/>
            <person name="Mondo S."/>
            <person name="Nolan M."/>
            <person name="Ohm R."/>
            <person name="Pangilinan J."/>
            <person name="Park H.-J."/>
            <person name="Ramirez L."/>
            <person name="Alfaro M."/>
            <person name="Sun H."/>
            <person name="Tritt A."/>
            <person name="Yoshinaga Y."/>
            <person name="Zwiers L.-H."/>
            <person name="Turgeon B."/>
            <person name="Goodwin S."/>
            <person name="Spatafora J."/>
            <person name="Crous P."/>
            <person name="Grigoriev I."/>
        </authorList>
    </citation>
    <scope>NUCLEOTIDE SEQUENCE</scope>
    <source>
        <strain evidence="3">CBS 262.69</strain>
    </source>
</reference>
<evidence type="ECO:0008006" key="5">
    <source>
        <dbReference type="Google" id="ProtNLM"/>
    </source>
</evidence>
<dbReference type="SUPFAM" id="SSF46966">
    <property type="entry name" value="Spectrin repeat"/>
    <property type="match status" value="1"/>
</dbReference>
<accession>A0A6G1HJ91</accession>
<feature type="region of interest" description="Disordered" evidence="2">
    <location>
        <begin position="1"/>
        <end position="25"/>
    </location>
</feature>
<feature type="compositionally biased region" description="Low complexity" evidence="2">
    <location>
        <begin position="1"/>
        <end position="14"/>
    </location>
</feature>
<evidence type="ECO:0000313" key="4">
    <source>
        <dbReference type="Proteomes" id="UP000799640"/>
    </source>
</evidence>
<dbReference type="Proteomes" id="UP000799640">
    <property type="component" value="Unassembled WGS sequence"/>
</dbReference>